<evidence type="ECO:0000256" key="1">
    <source>
        <dbReference type="ARBA" id="ARBA00023004"/>
    </source>
</evidence>
<dbReference type="RefSeq" id="WP_188487280.1">
    <property type="nucleotide sequence ID" value="NZ_BMCS01000001.1"/>
</dbReference>
<dbReference type="PANTHER" id="PTHR42954:SF2">
    <property type="entry name" value="FE(2+) TRANSPORT PROTEIN A"/>
    <property type="match status" value="1"/>
</dbReference>
<organism evidence="3 4">
    <name type="scientific">Williamsia phyllosphaerae</name>
    <dbReference type="NCBI Taxonomy" id="885042"/>
    <lineage>
        <taxon>Bacteria</taxon>
        <taxon>Bacillati</taxon>
        <taxon>Actinomycetota</taxon>
        <taxon>Actinomycetes</taxon>
        <taxon>Mycobacteriales</taxon>
        <taxon>Nocardiaceae</taxon>
        <taxon>Williamsia</taxon>
    </lineage>
</organism>
<dbReference type="SUPFAM" id="SSF50037">
    <property type="entry name" value="C-terminal domain of transcriptional repressors"/>
    <property type="match status" value="1"/>
</dbReference>
<gene>
    <name evidence="3" type="ORF">GCM10007298_09030</name>
</gene>
<evidence type="ECO:0000259" key="2">
    <source>
        <dbReference type="SMART" id="SM00899"/>
    </source>
</evidence>
<evidence type="ECO:0000313" key="3">
    <source>
        <dbReference type="EMBL" id="GGF15187.1"/>
    </source>
</evidence>
<dbReference type="InterPro" id="IPR008988">
    <property type="entry name" value="Transcriptional_repressor_C"/>
</dbReference>
<dbReference type="EMBL" id="BMCS01000001">
    <property type="protein sequence ID" value="GGF15187.1"/>
    <property type="molecule type" value="Genomic_DNA"/>
</dbReference>
<sequence length="99" mass="10649">MSITTERLRSRTVGDDVVSAGETTIADLPLGRATTVTRLCVEADATTARRFFDLGFAPGAEVIAMRRAPMRGPVVVRVAGYEIALRREQAQCIKVAALS</sequence>
<dbReference type="InterPro" id="IPR038157">
    <property type="entry name" value="FeoA_core_dom"/>
</dbReference>
<evidence type="ECO:0000313" key="4">
    <source>
        <dbReference type="Proteomes" id="UP000632454"/>
    </source>
</evidence>
<dbReference type="InterPro" id="IPR007167">
    <property type="entry name" value="Fe-transptr_FeoA-like"/>
</dbReference>
<dbReference type="Pfam" id="PF04023">
    <property type="entry name" value="FeoA"/>
    <property type="match status" value="1"/>
</dbReference>
<dbReference type="Gene3D" id="2.30.30.90">
    <property type="match status" value="1"/>
</dbReference>
<proteinExistence type="predicted"/>
<dbReference type="InterPro" id="IPR052713">
    <property type="entry name" value="FeoA"/>
</dbReference>
<dbReference type="SMART" id="SM00899">
    <property type="entry name" value="FeoA"/>
    <property type="match status" value="1"/>
</dbReference>
<dbReference type="PANTHER" id="PTHR42954">
    <property type="entry name" value="FE(2+) TRANSPORT PROTEIN A"/>
    <property type="match status" value="1"/>
</dbReference>
<accession>A0ABQ1UDF6</accession>
<protein>
    <recommendedName>
        <fullName evidence="2">Ferrous iron transporter FeoA-like domain-containing protein</fullName>
    </recommendedName>
</protein>
<keyword evidence="4" id="KW-1185">Reference proteome</keyword>
<dbReference type="Proteomes" id="UP000632454">
    <property type="component" value="Unassembled WGS sequence"/>
</dbReference>
<comment type="caution">
    <text evidence="3">The sequence shown here is derived from an EMBL/GenBank/DDBJ whole genome shotgun (WGS) entry which is preliminary data.</text>
</comment>
<name>A0ABQ1UDF6_9NOCA</name>
<keyword evidence="1" id="KW-0408">Iron</keyword>
<feature type="domain" description="Ferrous iron transporter FeoA-like" evidence="2">
    <location>
        <begin position="23"/>
        <end position="97"/>
    </location>
</feature>
<reference evidence="4" key="1">
    <citation type="journal article" date="2019" name="Int. J. Syst. Evol. Microbiol.">
        <title>The Global Catalogue of Microorganisms (GCM) 10K type strain sequencing project: providing services to taxonomists for standard genome sequencing and annotation.</title>
        <authorList>
            <consortium name="The Broad Institute Genomics Platform"/>
            <consortium name="The Broad Institute Genome Sequencing Center for Infectious Disease"/>
            <person name="Wu L."/>
            <person name="Ma J."/>
        </authorList>
    </citation>
    <scope>NUCLEOTIDE SEQUENCE [LARGE SCALE GENOMIC DNA]</scope>
    <source>
        <strain evidence="4">CCM 7855</strain>
    </source>
</reference>